<reference evidence="3" key="3">
    <citation type="submission" date="2023-05" db="EMBL/GenBank/DDBJ databases">
        <authorList>
            <person name="Smith C.H."/>
        </authorList>
    </citation>
    <scope>NUCLEOTIDE SEQUENCE</scope>
    <source>
        <strain evidence="3">CHS0354</strain>
        <tissue evidence="3">Mantle</tissue>
    </source>
</reference>
<dbReference type="PANTHER" id="PTHR22744:SF17">
    <property type="entry name" value="BTB DOMAIN-CONTAINING PROTEIN"/>
    <property type="match status" value="1"/>
</dbReference>
<dbReference type="PANTHER" id="PTHR22744">
    <property type="entry name" value="HELIX LOOP HELIX PROTEIN 21-RELATED"/>
    <property type="match status" value="1"/>
</dbReference>
<feature type="region of interest" description="Disordered" evidence="1">
    <location>
        <begin position="59"/>
        <end position="80"/>
    </location>
</feature>
<gene>
    <name evidence="3" type="ORF">CHS0354_016717</name>
</gene>
<dbReference type="PROSITE" id="PS50097">
    <property type="entry name" value="BTB"/>
    <property type="match status" value="1"/>
</dbReference>
<dbReference type="SUPFAM" id="SSF54695">
    <property type="entry name" value="POZ domain"/>
    <property type="match status" value="1"/>
</dbReference>
<accession>A0AAE0WB41</accession>
<feature type="domain" description="BTB" evidence="2">
    <location>
        <begin position="94"/>
        <end position="158"/>
    </location>
</feature>
<sequence length="292" mass="33774">MITIKVIWLDVGTYGIRSDLDEQMDPAKSPQLLCPSESWDFIALLQGGRVNRKLGLFDEMEPEEDPQLNQDSSEEDIEEECEEPPELFQKSELTDITLIVEGKELHFSKYPLMAGSVVFANMIKDSEDKSRLVLDDVPYDDMIMFLECLHPKRLQVTTDKNLEQVANIAHRFKHEGILYRCEEYIVERLSLKWNSKDEIYSNFFFHLKVADKCEMKNAVKAGVLSKRVEKVYFNANSQWGSSEKGYENDKDYIQLSSDTKLQILSRRLKSTELGIRFIPDSALSSKVPSLWR</sequence>
<dbReference type="Proteomes" id="UP001195483">
    <property type="component" value="Unassembled WGS sequence"/>
</dbReference>
<dbReference type="InterPro" id="IPR000210">
    <property type="entry name" value="BTB/POZ_dom"/>
</dbReference>
<name>A0AAE0WB41_9BIVA</name>
<keyword evidence="4" id="KW-1185">Reference proteome</keyword>
<evidence type="ECO:0000259" key="2">
    <source>
        <dbReference type="PROSITE" id="PS50097"/>
    </source>
</evidence>
<dbReference type="AlphaFoldDB" id="A0AAE0WB41"/>
<dbReference type="CDD" id="cd18186">
    <property type="entry name" value="BTB_POZ_ZBTB_KLHL-like"/>
    <property type="match status" value="1"/>
</dbReference>
<protein>
    <recommendedName>
        <fullName evidence="2">BTB domain-containing protein</fullName>
    </recommendedName>
</protein>
<reference evidence="3" key="2">
    <citation type="journal article" date="2021" name="Genome Biol. Evol.">
        <title>Developing a high-quality reference genome for a parasitic bivalve with doubly uniparental inheritance (Bivalvia: Unionida).</title>
        <authorList>
            <person name="Smith C.H."/>
        </authorList>
    </citation>
    <scope>NUCLEOTIDE SEQUENCE</scope>
    <source>
        <strain evidence="3">CHS0354</strain>
        <tissue evidence="3">Mantle</tissue>
    </source>
</reference>
<organism evidence="3 4">
    <name type="scientific">Potamilus streckersoni</name>
    <dbReference type="NCBI Taxonomy" id="2493646"/>
    <lineage>
        <taxon>Eukaryota</taxon>
        <taxon>Metazoa</taxon>
        <taxon>Spiralia</taxon>
        <taxon>Lophotrochozoa</taxon>
        <taxon>Mollusca</taxon>
        <taxon>Bivalvia</taxon>
        <taxon>Autobranchia</taxon>
        <taxon>Heteroconchia</taxon>
        <taxon>Palaeoheterodonta</taxon>
        <taxon>Unionida</taxon>
        <taxon>Unionoidea</taxon>
        <taxon>Unionidae</taxon>
        <taxon>Ambleminae</taxon>
        <taxon>Lampsilini</taxon>
        <taxon>Potamilus</taxon>
    </lineage>
</organism>
<evidence type="ECO:0000313" key="3">
    <source>
        <dbReference type="EMBL" id="KAK3607694.1"/>
    </source>
</evidence>
<evidence type="ECO:0000256" key="1">
    <source>
        <dbReference type="SAM" id="MobiDB-lite"/>
    </source>
</evidence>
<reference evidence="3" key="1">
    <citation type="journal article" date="2021" name="Genome Biol. Evol.">
        <title>A High-Quality Reference Genome for a Parasitic Bivalve with Doubly Uniparental Inheritance (Bivalvia: Unionida).</title>
        <authorList>
            <person name="Smith C.H."/>
        </authorList>
    </citation>
    <scope>NUCLEOTIDE SEQUENCE</scope>
    <source>
        <strain evidence="3">CHS0354</strain>
    </source>
</reference>
<comment type="caution">
    <text evidence="3">The sequence shown here is derived from an EMBL/GenBank/DDBJ whole genome shotgun (WGS) entry which is preliminary data.</text>
</comment>
<dbReference type="SMART" id="SM00225">
    <property type="entry name" value="BTB"/>
    <property type="match status" value="1"/>
</dbReference>
<dbReference type="Gene3D" id="3.30.710.10">
    <property type="entry name" value="Potassium Channel Kv1.1, Chain A"/>
    <property type="match status" value="1"/>
</dbReference>
<dbReference type="InterPro" id="IPR011333">
    <property type="entry name" value="SKP1/BTB/POZ_sf"/>
</dbReference>
<dbReference type="Pfam" id="PF00651">
    <property type="entry name" value="BTB"/>
    <property type="match status" value="1"/>
</dbReference>
<proteinExistence type="predicted"/>
<dbReference type="EMBL" id="JAEAOA010001030">
    <property type="protein sequence ID" value="KAK3607694.1"/>
    <property type="molecule type" value="Genomic_DNA"/>
</dbReference>
<evidence type="ECO:0000313" key="4">
    <source>
        <dbReference type="Proteomes" id="UP001195483"/>
    </source>
</evidence>